<dbReference type="EMBL" id="CZAP01000003">
    <property type="protein sequence ID" value="CUP12603.1"/>
    <property type="molecule type" value="Genomic_DNA"/>
</dbReference>
<evidence type="ECO:0000256" key="1">
    <source>
        <dbReference type="SAM" id="SignalP"/>
    </source>
</evidence>
<dbReference type="Proteomes" id="UP000488521">
    <property type="component" value="Unassembled WGS sequence"/>
</dbReference>
<proteinExistence type="predicted"/>
<accession>A0A173T914</accession>
<dbReference type="Proteomes" id="UP000095576">
    <property type="component" value="Unassembled WGS sequence"/>
</dbReference>
<evidence type="ECO:0000313" key="4">
    <source>
        <dbReference type="Proteomes" id="UP000095576"/>
    </source>
</evidence>
<organism evidence="2 4">
    <name type="scientific">Bacteroides thetaiotaomicron</name>
    <dbReference type="NCBI Taxonomy" id="818"/>
    <lineage>
        <taxon>Bacteria</taxon>
        <taxon>Pseudomonadati</taxon>
        <taxon>Bacteroidota</taxon>
        <taxon>Bacteroidia</taxon>
        <taxon>Bacteroidales</taxon>
        <taxon>Bacteroidaceae</taxon>
        <taxon>Bacteroides</taxon>
    </lineage>
</organism>
<dbReference type="AlphaFoldDB" id="A0A173T914"/>
<reference evidence="2 4" key="1">
    <citation type="submission" date="2015-09" db="EMBL/GenBank/DDBJ databases">
        <authorList>
            <consortium name="Pathogen Informatics"/>
        </authorList>
    </citation>
    <scope>NUCLEOTIDE SEQUENCE [LARGE SCALE GENOMIC DNA]</scope>
    <source>
        <strain evidence="2 4">2789STDY5834899</strain>
    </source>
</reference>
<feature type="chain" id="PRO_5014250316" evidence="1">
    <location>
        <begin position="19"/>
        <end position="224"/>
    </location>
</feature>
<name>A0A173T914_BACT4</name>
<sequence>MRLFKNFALVFLFIGTLASCDGMDATYKEFIEEGPIVYIGKVDSLKAYAGRNRAMLEWQKLLDPRAKTAKIFWENRTRSTELQLTDKAGLTQVIVKDLAEGSYVFEVCTYDTHGNSSIMSEVPCTVYGDVYEKLLFNTKVKTAVFKNDVLTITFAASLEPTFFGSEITYMSVDGGDKTVILKTPETQIKIDDFAGNRIIYRSVYLPEETAIDYFYSESDEFEIK</sequence>
<gene>
    <name evidence="2" type="ORF">ERS852511_01184</name>
    <name evidence="3" type="ORF">GAN59_01520</name>
</gene>
<dbReference type="RefSeq" id="WP_016269003.1">
    <property type="nucleotide sequence ID" value="NZ_CP083682.1"/>
</dbReference>
<protein>
    <submittedName>
        <fullName evidence="2">Chitobiase</fullName>
    </submittedName>
    <submittedName>
        <fullName evidence="3">DUF4998 domain-containing protein</fullName>
    </submittedName>
</protein>
<dbReference type="PROSITE" id="PS51257">
    <property type="entry name" value="PROKAR_LIPOPROTEIN"/>
    <property type="match status" value="1"/>
</dbReference>
<evidence type="ECO:0000313" key="5">
    <source>
        <dbReference type="Proteomes" id="UP000488521"/>
    </source>
</evidence>
<evidence type="ECO:0000313" key="2">
    <source>
        <dbReference type="EMBL" id="CUP12603.1"/>
    </source>
</evidence>
<evidence type="ECO:0000313" key="3">
    <source>
        <dbReference type="EMBL" id="KAB4479228.1"/>
    </source>
</evidence>
<feature type="signal peptide" evidence="1">
    <location>
        <begin position="1"/>
        <end position="18"/>
    </location>
</feature>
<dbReference type="EMBL" id="WCRS01000001">
    <property type="protein sequence ID" value="KAB4479228.1"/>
    <property type="molecule type" value="Genomic_DNA"/>
</dbReference>
<reference evidence="3 5" key="2">
    <citation type="journal article" date="2019" name="Nat. Med.">
        <title>A library of human gut bacterial isolates paired with longitudinal multiomics data enables mechanistic microbiome research.</title>
        <authorList>
            <person name="Poyet M."/>
            <person name="Groussin M."/>
            <person name="Gibbons S.M."/>
            <person name="Avila-Pacheco J."/>
            <person name="Jiang X."/>
            <person name="Kearney S.M."/>
            <person name="Perrotta A.R."/>
            <person name="Berdy B."/>
            <person name="Zhao S."/>
            <person name="Lieberman T.D."/>
            <person name="Swanson P.K."/>
            <person name="Smith M."/>
            <person name="Roesemann S."/>
            <person name="Alexander J.E."/>
            <person name="Rich S.A."/>
            <person name="Livny J."/>
            <person name="Vlamakis H."/>
            <person name="Clish C."/>
            <person name="Bullock K."/>
            <person name="Deik A."/>
            <person name="Scott J."/>
            <person name="Pierce K.A."/>
            <person name="Xavier R.J."/>
            <person name="Alm E.J."/>
        </authorList>
    </citation>
    <scope>NUCLEOTIDE SEQUENCE [LARGE SCALE GENOMIC DNA]</scope>
    <source>
        <strain evidence="3 5">BIOML-A156</strain>
    </source>
</reference>
<dbReference type="Pfam" id="PF16389">
    <property type="entry name" value="DUF4998"/>
    <property type="match status" value="1"/>
</dbReference>
<keyword evidence="1" id="KW-0732">Signal</keyword>